<reference evidence="2" key="1">
    <citation type="journal article" date="2023" name="Nat. Plants">
        <title>Single-cell RNA sequencing provides a high-resolution roadmap for understanding the multicellular compartmentation of specialized metabolism.</title>
        <authorList>
            <person name="Sun S."/>
            <person name="Shen X."/>
            <person name="Li Y."/>
            <person name="Li Y."/>
            <person name="Wang S."/>
            <person name="Li R."/>
            <person name="Zhang H."/>
            <person name="Shen G."/>
            <person name="Guo B."/>
            <person name="Wei J."/>
            <person name="Xu J."/>
            <person name="St-Pierre B."/>
            <person name="Chen S."/>
            <person name="Sun C."/>
        </authorList>
    </citation>
    <scope>NUCLEOTIDE SEQUENCE [LARGE SCALE GENOMIC DNA]</scope>
</reference>
<name>A0ACC0A0H6_CATRO</name>
<keyword evidence="2" id="KW-1185">Reference proteome</keyword>
<accession>A0ACC0A0H6</accession>
<gene>
    <name evidence="1" type="ORF">M9H77_31574</name>
</gene>
<evidence type="ECO:0000313" key="2">
    <source>
        <dbReference type="Proteomes" id="UP001060085"/>
    </source>
</evidence>
<comment type="caution">
    <text evidence="1">The sequence shown here is derived from an EMBL/GenBank/DDBJ whole genome shotgun (WGS) entry which is preliminary data.</text>
</comment>
<dbReference type="EMBL" id="CM044707">
    <property type="protein sequence ID" value="KAI5654387.1"/>
    <property type="molecule type" value="Genomic_DNA"/>
</dbReference>
<sequence length="212" mass="23028">MITHIGRYIMLAMWRSGISGDIYIGNPANCDTRTIGYQPAGVDRWMIEVDDLATGVLEGSQPSPTRFASFAKKEPVPERGARGVKRGALRLLGGRTHGGRAPTPPHSGRREHADPGYLGFYDHGDPLESPELDFPTLDLGLTPPVQSHLGGSSTLYIPPPLSIVGSSFQLPSPPGTADEHDGERTDDVTLAQQLRFGHRVVVPSFYVFKVFL</sequence>
<organism evidence="1 2">
    <name type="scientific">Catharanthus roseus</name>
    <name type="common">Madagascar periwinkle</name>
    <name type="synonym">Vinca rosea</name>
    <dbReference type="NCBI Taxonomy" id="4058"/>
    <lineage>
        <taxon>Eukaryota</taxon>
        <taxon>Viridiplantae</taxon>
        <taxon>Streptophyta</taxon>
        <taxon>Embryophyta</taxon>
        <taxon>Tracheophyta</taxon>
        <taxon>Spermatophyta</taxon>
        <taxon>Magnoliopsida</taxon>
        <taxon>eudicotyledons</taxon>
        <taxon>Gunneridae</taxon>
        <taxon>Pentapetalae</taxon>
        <taxon>asterids</taxon>
        <taxon>lamiids</taxon>
        <taxon>Gentianales</taxon>
        <taxon>Apocynaceae</taxon>
        <taxon>Rauvolfioideae</taxon>
        <taxon>Vinceae</taxon>
        <taxon>Catharanthinae</taxon>
        <taxon>Catharanthus</taxon>
    </lineage>
</organism>
<proteinExistence type="predicted"/>
<dbReference type="Proteomes" id="UP001060085">
    <property type="component" value="Linkage Group LG07"/>
</dbReference>
<protein>
    <submittedName>
        <fullName evidence="1">Uncharacterized protein</fullName>
    </submittedName>
</protein>
<evidence type="ECO:0000313" key="1">
    <source>
        <dbReference type="EMBL" id="KAI5654387.1"/>
    </source>
</evidence>